<comment type="similarity">
    <text evidence="1">Belongs to the bacterial solute-binding protein 5 family.</text>
</comment>
<feature type="signal peptide" evidence="3">
    <location>
        <begin position="1"/>
        <end position="19"/>
    </location>
</feature>
<dbReference type="EMBL" id="CP000812">
    <property type="protein sequence ID" value="ABV33994.1"/>
    <property type="molecule type" value="Genomic_DNA"/>
</dbReference>
<dbReference type="GO" id="GO:0015833">
    <property type="term" value="P:peptide transport"/>
    <property type="evidence" value="ECO:0007669"/>
    <property type="project" value="TreeGrafter"/>
</dbReference>
<dbReference type="PIRSF" id="PIRSF002741">
    <property type="entry name" value="MppA"/>
    <property type="match status" value="1"/>
</dbReference>
<dbReference type="GO" id="GO:0042597">
    <property type="term" value="C:periplasmic space"/>
    <property type="evidence" value="ECO:0007669"/>
    <property type="project" value="UniProtKB-ARBA"/>
</dbReference>
<name>A8F760_PSELT</name>
<dbReference type="Gene3D" id="3.40.190.10">
    <property type="entry name" value="Periplasmic binding protein-like II"/>
    <property type="match status" value="1"/>
</dbReference>
<dbReference type="Gene3D" id="3.90.76.10">
    <property type="entry name" value="Dipeptide-binding Protein, Domain 1"/>
    <property type="match status" value="1"/>
</dbReference>
<dbReference type="AlphaFoldDB" id="A8F760"/>
<evidence type="ECO:0000256" key="3">
    <source>
        <dbReference type="SAM" id="SignalP"/>
    </source>
</evidence>
<dbReference type="SUPFAM" id="SSF53850">
    <property type="entry name" value="Periplasmic binding protein-like II"/>
    <property type="match status" value="1"/>
</dbReference>
<dbReference type="CDD" id="cd08509">
    <property type="entry name" value="PBP2_TmCBP_oligosaccharides_like"/>
    <property type="match status" value="1"/>
</dbReference>
<dbReference type="HOGENOM" id="CLU_017028_8_3_0"/>
<reference evidence="5 6" key="2">
    <citation type="journal article" date="2009" name="Proc. Natl. Acad. Sci. U.S.A.">
        <title>On the chimeric nature, thermophilic origin, and phylogenetic placement of the Thermotogales.</title>
        <authorList>
            <person name="Zhaxybayeva O."/>
            <person name="Swithers K.S."/>
            <person name="Lapierre P."/>
            <person name="Fournier G.P."/>
            <person name="Bickhart D.M."/>
            <person name="DeBoy R.T."/>
            <person name="Nelson K.E."/>
            <person name="Nesbo C.L."/>
            <person name="Doolittle W.F."/>
            <person name="Gogarten J.P."/>
            <person name="Noll K.M."/>
        </authorList>
    </citation>
    <scope>NUCLEOTIDE SEQUENCE [LARGE SCALE GENOMIC DNA]</scope>
    <source>
        <strain evidence="6">ATCC BAA-301 / DSM 14385 / NBRC 107922 / TMO</strain>
    </source>
</reference>
<dbReference type="Proteomes" id="UP000002016">
    <property type="component" value="Chromosome"/>
</dbReference>
<accession>A8F760</accession>
<sequence precursor="true">MKKFLVLSMVLLITIAAFGETFERSKTVYVGGGMWSPPSNWNPFTSWNAVTGTIGLVYETLFLYDPLSGEFEPWLAESGRWINSNTYQIKLREGISWQDGKPLTIDDVIFTFEIAKKYTGINYSPIWEWLEKIQKIDNLTLNFVFSDPRYQEWGQQLISIAIVPKHIWENRTEEQILQGANEKPVGSGPYYVESWADDRNVYRKNPQWWGIKVGYDPKPERVVILRILSNNVAVGMLMKGELDWSNFFLPGIPILKKSYGIHTWYSEAPYMLPANTTGIFLNVKKYPLNIAQFRRAMAFAIDPNKIVDRAFEKMVEPSNAVGIMPIPGWIKYYPSEVAEKYGFKYDPQMAKEILDELGFKDVNGDGLREDPNGKSFKLTIECPYGWTDWMVSIQSIAEDLRKVGINVEPSYPDASKYNDDLYGGKFDIILNNYVTGVSSTIWSYFNAVFYPDAVESEYSYSGNFGKYENPDVEVLLDELNRTPFTNEEKIRQTVAQLSEILLRELPFIPLWYNGAWFQAVENVWTNWPDENNPYAWPISWGGHWQLCGVKVLFNIKAK</sequence>
<dbReference type="GO" id="GO:0043190">
    <property type="term" value="C:ATP-binding cassette (ABC) transporter complex"/>
    <property type="evidence" value="ECO:0007669"/>
    <property type="project" value="InterPro"/>
</dbReference>
<evidence type="ECO:0000313" key="6">
    <source>
        <dbReference type="Proteomes" id="UP000002016"/>
    </source>
</evidence>
<dbReference type="PROSITE" id="PS01040">
    <property type="entry name" value="SBP_BACTERIAL_5"/>
    <property type="match status" value="1"/>
</dbReference>
<evidence type="ECO:0000313" key="5">
    <source>
        <dbReference type="EMBL" id="ABV33994.1"/>
    </source>
</evidence>
<dbReference type="FunFam" id="3.10.105.10:FF:000017">
    <property type="entry name" value="Oligopeptide ABC transporter, periplasmic oligopeptide-binding protein"/>
    <property type="match status" value="1"/>
</dbReference>
<dbReference type="Gene3D" id="3.10.105.10">
    <property type="entry name" value="Dipeptide-binding Protein, Domain 3"/>
    <property type="match status" value="1"/>
</dbReference>
<dbReference type="InterPro" id="IPR023765">
    <property type="entry name" value="SBP_5_CS"/>
</dbReference>
<dbReference type="InterPro" id="IPR000914">
    <property type="entry name" value="SBP_5_dom"/>
</dbReference>
<evidence type="ECO:0000256" key="1">
    <source>
        <dbReference type="ARBA" id="ARBA00005695"/>
    </source>
</evidence>
<dbReference type="OrthoDB" id="9772924at2"/>
<dbReference type="GO" id="GO:1904680">
    <property type="term" value="F:peptide transmembrane transporter activity"/>
    <property type="evidence" value="ECO:0007669"/>
    <property type="project" value="TreeGrafter"/>
</dbReference>
<feature type="domain" description="Solute-binding protein family 5" evidence="4">
    <location>
        <begin position="70"/>
        <end position="444"/>
    </location>
</feature>
<feature type="chain" id="PRO_5002721790" evidence="3">
    <location>
        <begin position="20"/>
        <end position="558"/>
    </location>
</feature>
<dbReference type="PANTHER" id="PTHR30290">
    <property type="entry name" value="PERIPLASMIC BINDING COMPONENT OF ABC TRANSPORTER"/>
    <property type="match status" value="1"/>
</dbReference>
<dbReference type="KEGG" id="tle:Tlet_1438"/>
<protein>
    <submittedName>
        <fullName evidence="5">Extracellular solute-binding protein family 5</fullName>
    </submittedName>
</protein>
<reference evidence="5 6" key="1">
    <citation type="submission" date="2007-08" db="EMBL/GenBank/DDBJ databases">
        <title>Complete sequence of Thermotoga lettingae TMO.</title>
        <authorList>
            <consortium name="US DOE Joint Genome Institute"/>
            <person name="Copeland A."/>
            <person name="Lucas S."/>
            <person name="Lapidus A."/>
            <person name="Barry K."/>
            <person name="Glavina del Rio T."/>
            <person name="Dalin E."/>
            <person name="Tice H."/>
            <person name="Pitluck S."/>
            <person name="Foster B."/>
            <person name="Bruce D."/>
            <person name="Schmutz J."/>
            <person name="Larimer F."/>
            <person name="Land M."/>
            <person name="Hauser L."/>
            <person name="Kyrpides N."/>
            <person name="Mikhailova N."/>
            <person name="Nelson K."/>
            <person name="Gogarten J.P."/>
            <person name="Noll K."/>
            <person name="Richardson P."/>
        </authorList>
    </citation>
    <scope>NUCLEOTIDE SEQUENCE [LARGE SCALE GENOMIC DNA]</scope>
    <source>
        <strain evidence="6">ATCC BAA-301 / DSM 14385 / NBRC 107922 / TMO</strain>
    </source>
</reference>
<gene>
    <name evidence="5" type="ordered locus">Tlet_1438</name>
</gene>
<dbReference type="STRING" id="416591.Tlet_1438"/>
<keyword evidence="2 3" id="KW-0732">Signal</keyword>
<dbReference type="FunFam" id="3.90.76.10:FF:000017">
    <property type="entry name" value="Oligopeptide ABC transporter, periplasmic oligopeptide-binding protein"/>
    <property type="match status" value="1"/>
</dbReference>
<dbReference type="RefSeq" id="WP_012003470.1">
    <property type="nucleotide sequence ID" value="NC_009828.1"/>
</dbReference>
<dbReference type="InterPro" id="IPR030678">
    <property type="entry name" value="Peptide/Ni-bd"/>
</dbReference>
<evidence type="ECO:0000259" key="4">
    <source>
        <dbReference type="Pfam" id="PF00496"/>
    </source>
</evidence>
<dbReference type="PANTHER" id="PTHR30290:SF82">
    <property type="entry name" value="ABC-TYPE DIPEPTIDE_OLIGOPEPTIDE TRANSPORT SYSTEM, PERIPLASMIC COMPONENT"/>
    <property type="match status" value="1"/>
</dbReference>
<evidence type="ECO:0000256" key="2">
    <source>
        <dbReference type="ARBA" id="ARBA00022729"/>
    </source>
</evidence>
<dbReference type="eggNOG" id="COG0747">
    <property type="taxonomic scope" value="Bacteria"/>
</dbReference>
<dbReference type="Pfam" id="PF00496">
    <property type="entry name" value="SBP_bac_5"/>
    <property type="match status" value="1"/>
</dbReference>
<proteinExistence type="inferred from homology"/>
<organism evidence="5 6">
    <name type="scientific">Pseudothermotoga lettingae (strain ATCC BAA-301 / DSM 14385 / NBRC 107922 / TMO)</name>
    <name type="common">Thermotoga lettingae</name>
    <dbReference type="NCBI Taxonomy" id="416591"/>
    <lineage>
        <taxon>Bacteria</taxon>
        <taxon>Thermotogati</taxon>
        <taxon>Thermotogota</taxon>
        <taxon>Thermotogae</taxon>
        <taxon>Thermotogales</taxon>
        <taxon>Thermotogaceae</taxon>
        <taxon>Pseudothermotoga</taxon>
    </lineage>
</organism>
<keyword evidence="6" id="KW-1185">Reference proteome</keyword>
<dbReference type="InterPro" id="IPR039424">
    <property type="entry name" value="SBP_5"/>
</dbReference>